<feature type="chain" id="PRO_5025495997" evidence="2">
    <location>
        <begin position="21"/>
        <end position="144"/>
    </location>
</feature>
<evidence type="ECO:0000256" key="2">
    <source>
        <dbReference type="SAM" id="SignalP"/>
    </source>
</evidence>
<dbReference type="Proteomes" id="UP000467841">
    <property type="component" value="Unassembled WGS sequence"/>
</dbReference>
<name>A0A6D2KNX5_9BRAS</name>
<evidence type="ECO:0000256" key="1">
    <source>
        <dbReference type="SAM" id="MobiDB-lite"/>
    </source>
</evidence>
<keyword evidence="2" id="KW-0732">Signal</keyword>
<evidence type="ECO:0000313" key="4">
    <source>
        <dbReference type="Proteomes" id="UP000467841"/>
    </source>
</evidence>
<gene>
    <name evidence="3" type="ORF">MERR_LOCUS37169</name>
</gene>
<dbReference type="EMBL" id="CACVBM020001431">
    <property type="protein sequence ID" value="CAA7049934.1"/>
    <property type="molecule type" value="Genomic_DNA"/>
</dbReference>
<accession>A0A6D2KNX5</accession>
<dbReference type="AlphaFoldDB" id="A0A6D2KNX5"/>
<keyword evidence="4" id="KW-1185">Reference proteome</keyword>
<organism evidence="3 4">
    <name type="scientific">Microthlaspi erraticum</name>
    <dbReference type="NCBI Taxonomy" id="1685480"/>
    <lineage>
        <taxon>Eukaryota</taxon>
        <taxon>Viridiplantae</taxon>
        <taxon>Streptophyta</taxon>
        <taxon>Embryophyta</taxon>
        <taxon>Tracheophyta</taxon>
        <taxon>Spermatophyta</taxon>
        <taxon>Magnoliopsida</taxon>
        <taxon>eudicotyledons</taxon>
        <taxon>Gunneridae</taxon>
        <taxon>Pentapetalae</taxon>
        <taxon>rosids</taxon>
        <taxon>malvids</taxon>
        <taxon>Brassicales</taxon>
        <taxon>Brassicaceae</taxon>
        <taxon>Coluteocarpeae</taxon>
        <taxon>Microthlaspi</taxon>
    </lineage>
</organism>
<proteinExistence type="predicted"/>
<sequence length="144" mass="16605">MMRFPIIVLAFLLIIQALEDEHILVYAHEGGDAGHKSLDYGDQDTSTLHPKELYDLNNIGAPRKLRSSRTRRAKKQVMPTNSDNWSFKISGASKHLMVERNLGFHKRSKSSSFKWKPKKKKSSGRFVAFYDDYRGPARHPPRHN</sequence>
<dbReference type="OrthoDB" id="1058910at2759"/>
<reference evidence="3" key="1">
    <citation type="submission" date="2020-01" db="EMBL/GenBank/DDBJ databases">
        <authorList>
            <person name="Mishra B."/>
        </authorList>
    </citation>
    <scope>NUCLEOTIDE SEQUENCE [LARGE SCALE GENOMIC DNA]</scope>
</reference>
<feature type="compositionally biased region" description="Basic residues" evidence="1">
    <location>
        <begin position="109"/>
        <end position="123"/>
    </location>
</feature>
<protein>
    <submittedName>
        <fullName evidence="3">Uncharacterized protein</fullName>
    </submittedName>
</protein>
<feature type="region of interest" description="Disordered" evidence="1">
    <location>
        <begin position="109"/>
        <end position="144"/>
    </location>
</feature>
<evidence type="ECO:0000313" key="3">
    <source>
        <dbReference type="EMBL" id="CAA7049934.1"/>
    </source>
</evidence>
<comment type="caution">
    <text evidence="3">The sequence shown here is derived from an EMBL/GenBank/DDBJ whole genome shotgun (WGS) entry which is preliminary data.</text>
</comment>
<feature type="signal peptide" evidence="2">
    <location>
        <begin position="1"/>
        <end position="20"/>
    </location>
</feature>